<reference evidence="2" key="1">
    <citation type="submission" date="2007-07" db="EMBL/GenBank/DDBJ databases">
        <title>PCAP assembly of the Caenorhabditis remanei genome.</title>
        <authorList>
            <consortium name="The Caenorhabditis remanei Sequencing Consortium"/>
            <person name="Wilson R.K."/>
        </authorList>
    </citation>
    <scope>NUCLEOTIDE SEQUENCE [LARGE SCALE GENOMIC DNA]</scope>
    <source>
        <strain evidence="2">PB4641</strain>
    </source>
</reference>
<accession>E3N8H8</accession>
<sequence length="473" mass="54145">MANVTSVHNNTKWNIIPTSEVSLCVDPKHPNSLTHWVLSHEPSSTKLYPCSYAAPEKLRKDLNIAYFLIDHEDLMTVYELEKEFSYNTYQYWGDSFSSILQFTHMIDMVGMVAEESRRKKMYLRTIPAVPMGDNKLGESRVFVEEISAMIPILREHQGNSFEKPEAEQQKISNRFNPANNSGLIQTITLSQLKNLLEEYDIDKSLLTLVDDPTYLIGWKSLEKTGAPFKMLSHSGAAIISKEQGTLHLFQSLICGVYWDGVPTKEKVQIANIIHACATLGQGIYLWYEAIVSSVIQIRKAFRHIYADRKATFDVMYHKVAPTEIVPYSEYEEITKHFHLPLYTFSNFQVPNLEIWSLRPLLIIGWIHSFVKDDARMKMFILSFAKTSISGLLLAIPENRRTLIADITVSGYDNNFINYNLFQMDAVTIMNNLFDSKDGEVKGKTVDSTQKKHQFKKTTKKNHQLTADIDHAQG</sequence>
<evidence type="ECO:0000313" key="2">
    <source>
        <dbReference type="EMBL" id="EFO89460.1"/>
    </source>
</evidence>
<keyword evidence="3" id="KW-1185">Reference proteome</keyword>
<dbReference type="OrthoDB" id="5881018at2759"/>
<feature type="compositionally biased region" description="Basic residues" evidence="1">
    <location>
        <begin position="450"/>
        <end position="462"/>
    </location>
</feature>
<dbReference type="HOGENOM" id="CLU_038442_0_0_1"/>
<dbReference type="AlphaFoldDB" id="E3N8H8"/>
<gene>
    <name evidence="2" type="ORF">CRE_19954</name>
</gene>
<proteinExistence type="predicted"/>
<name>E3N8H8_CAERE</name>
<feature type="region of interest" description="Disordered" evidence="1">
    <location>
        <begin position="444"/>
        <end position="473"/>
    </location>
</feature>
<protein>
    <submittedName>
        <fullName evidence="2">Uncharacterized protein</fullName>
    </submittedName>
</protein>
<dbReference type="EMBL" id="DS268556">
    <property type="protein sequence ID" value="EFO89460.1"/>
    <property type="molecule type" value="Genomic_DNA"/>
</dbReference>
<organism evidence="3">
    <name type="scientific">Caenorhabditis remanei</name>
    <name type="common">Caenorhabditis vulgaris</name>
    <dbReference type="NCBI Taxonomy" id="31234"/>
    <lineage>
        <taxon>Eukaryota</taxon>
        <taxon>Metazoa</taxon>
        <taxon>Ecdysozoa</taxon>
        <taxon>Nematoda</taxon>
        <taxon>Chromadorea</taxon>
        <taxon>Rhabditida</taxon>
        <taxon>Rhabditina</taxon>
        <taxon>Rhabditomorpha</taxon>
        <taxon>Rhabditoidea</taxon>
        <taxon>Rhabditidae</taxon>
        <taxon>Peloderinae</taxon>
        <taxon>Caenorhabditis</taxon>
    </lineage>
</organism>
<evidence type="ECO:0000256" key="1">
    <source>
        <dbReference type="SAM" id="MobiDB-lite"/>
    </source>
</evidence>
<dbReference type="InParanoid" id="E3N8H8"/>
<dbReference type="STRING" id="31234.E3N8H8"/>
<dbReference type="Proteomes" id="UP000008281">
    <property type="component" value="Unassembled WGS sequence"/>
</dbReference>
<evidence type="ECO:0000313" key="3">
    <source>
        <dbReference type="Proteomes" id="UP000008281"/>
    </source>
</evidence>